<evidence type="ECO:0000313" key="3">
    <source>
        <dbReference type="Proteomes" id="UP001209755"/>
    </source>
</evidence>
<feature type="chain" id="PRO_5046350095" evidence="1">
    <location>
        <begin position="26"/>
        <end position="142"/>
    </location>
</feature>
<protein>
    <submittedName>
        <fullName evidence="2">Uncharacterized protein</fullName>
    </submittedName>
</protein>
<dbReference type="EMBL" id="JAOQNS010000009">
    <property type="protein sequence ID" value="MCW2308764.1"/>
    <property type="molecule type" value="Genomic_DNA"/>
</dbReference>
<proteinExistence type="predicted"/>
<evidence type="ECO:0000313" key="2">
    <source>
        <dbReference type="EMBL" id="MCW2308764.1"/>
    </source>
</evidence>
<keyword evidence="1" id="KW-0732">Signal</keyword>
<feature type="signal peptide" evidence="1">
    <location>
        <begin position="1"/>
        <end position="25"/>
    </location>
</feature>
<name>A0ABT3HEK7_9HYPH</name>
<reference evidence="3" key="1">
    <citation type="submission" date="2023-07" db="EMBL/GenBank/DDBJ databases">
        <title>Genome sequencing of Purple Non-Sulfur Bacteria from various extreme environments.</title>
        <authorList>
            <person name="Mayer M."/>
        </authorList>
    </citation>
    <scope>NUCLEOTIDE SEQUENCE [LARGE SCALE GENOMIC DNA]</scope>
    <source>
        <strain evidence="3">DSM 17935</strain>
    </source>
</reference>
<gene>
    <name evidence="2" type="ORF">M2319_003113</name>
</gene>
<dbReference type="Proteomes" id="UP001209755">
    <property type="component" value="Unassembled WGS sequence"/>
</dbReference>
<accession>A0ABT3HEK7</accession>
<keyword evidence="3" id="KW-1185">Reference proteome</keyword>
<sequence>MTPFAKSAMFAAALLALPVAMPASAEAKDCEMPPEVGTWVHPRPRVGVISSIEVEYECVRGRFEGNWRVRAKSECSPRDCTWGWAPGQRLDQARLYAAFEVFFGTRYVTLHAYGHRMQVDVMVTYHDTRKADEHYRVVLERD</sequence>
<comment type="caution">
    <text evidence="2">The sequence shown here is derived from an EMBL/GenBank/DDBJ whole genome shotgun (WGS) entry which is preliminary data.</text>
</comment>
<organism evidence="2 3">
    <name type="scientific">Rhodobium gokarnense</name>
    <dbReference type="NCBI Taxonomy" id="364296"/>
    <lineage>
        <taxon>Bacteria</taxon>
        <taxon>Pseudomonadati</taxon>
        <taxon>Pseudomonadota</taxon>
        <taxon>Alphaproteobacteria</taxon>
        <taxon>Hyphomicrobiales</taxon>
        <taxon>Rhodobiaceae</taxon>
        <taxon>Rhodobium</taxon>
    </lineage>
</organism>
<dbReference type="RefSeq" id="WP_264602372.1">
    <property type="nucleotide sequence ID" value="NZ_JAOQNS010000009.1"/>
</dbReference>
<evidence type="ECO:0000256" key="1">
    <source>
        <dbReference type="SAM" id="SignalP"/>
    </source>
</evidence>